<dbReference type="AlphaFoldDB" id="W9H2U8"/>
<protein>
    <submittedName>
        <fullName evidence="1">Uncharacterized protein</fullName>
    </submittedName>
</protein>
<name>W9H2U8_9PROT</name>
<dbReference type="STRING" id="1385369.N825_15555"/>
<evidence type="ECO:0000313" key="2">
    <source>
        <dbReference type="Proteomes" id="UP000019486"/>
    </source>
</evidence>
<reference evidence="1 2" key="1">
    <citation type="submission" date="2013-08" db="EMBL/GenBank/DDBJ databases">
        <title>The genome sequence of Skermanella stibiiresistens.</title>
        <authorList>
            <person name="Zhu W."/>
            <person name="Wang G."/>
        </authorList>
    </citation>
    <scope>NUCLEOTIDE SEQUENCE [LARGE SCALE GENOMIC DNA]</scope>
    <source>
        <strain evidence="1 2">SB22</strain>
    </source>
</reference>
<gene>
    <name evidence="1" type="ORF">N825_15555</name>
</gene>
<organism evidence="1 2">
    <name type="scientific">Skermanella stibiiresistens SB22</name>
    <dbReference type="NCBI Taxonomy" id="1385369"/>
    <lineage>
        <taxon>Bacteria</taxon>
        <taxon>Pseudomonadati</taxon>
        <taxon>Pseudomonadota</taxon>
        <taxon>Alphaproteobacteria</taxon>
        <taxon>Rhodospirillales</taxon>
        <taxon>Azospirillaceae</taxon>
        <taxon>Skermanella</taxon>
    </lineage>
</organism>
<dbReference type="Proteomes" id="UP000019486">
    <property type="component" value="Unassembled WGS sequence"/>
</dbReference>
<comment type="caution">
    <text evidence="1">The sequence shown here is derived from an EMBL/GenBank/DDBJ whole genome shotgun (WGS) entry which is preliminary data.</text>
</comment>
<evidence type="ECO:0000313" key="1">
    <source>
        <dbReference type="EMBL" id="EWY38093.1"/>
    </source>
</evidence>
<sequence>MGRRSFDRTDIEAAINHENWVLERCLDLLNERKSLSDWDDEVAEALLGAIADDGVRNEPEAEKARKLRHHLFENEAGPTARPDKAHVTTAERIRADLAGLVPAGAGLHLTH</sequence>
<keyword evidence="2" id="KW-1185">Reference proteome</keyword>
<accession>W9H2U8</accession>
<proteinExistence type="predicted"/>
<dbReference type="EMBL" id="AVFL01000021">
    <property type="protein sequence ID" value="EWY38093.1"/>
    <property type="molecule type" value="Genomic_DNA"/>
</dbReference>